<name>A0AAN9R9T4_PHACN</name>
<protein>
    <recommendedName>
        <fullName evidence="2">Disease resistance protein RPS4B/Roq1-like leucine-rich repeats domain-containing protein</fullName>
    </recommendedName>
</protein>
<organism evidence="3 4">
    <name type="scientific">Phaseolus coccineus</name>
    <name type="common">Scarlet runner bean</name>
    <name type="synonym">Phaseolus multiflorus</name>
    <dbReference type="NCBI Taxonomy" id="3886"/>
    <lineage>
        <taxon>Eukaryota</taxon>
        <taxon>Viridiplantae</taxon>
        <taxon>Streptophyta</taxon>
        <taxon>Embryophyta</taxon>
        <taxon>Tracheophyta</taxon>
        <taxon>Spermatophyta</taxon>
        <taxon>Magnoliopsida</taxon>
        <taxon>eudicotyledons</taxon>
        <taxon>Gunneridae</taxon>
        <taxon>Pentapetalae</taxon>
        <taxon>rosids</taxon>
        <taxon>fabids</taxon>
        <taxon>Fabales</taxon>
        <taxon>Fabaceae</taxon>
        <taxon>Papilionoideae</taxon>
        <taxon>50 kb inversion clade</taxon>
        <taxon>NPAAA clade</taxon>
        <taxon>indigoferoid/millettioid clade</taxon>
        <taxon>Phaseoleae</taxon>
        <taxon>Phaseolus</taxon>
    </lineage>
</organism>
<dbReference type="AlphaFoldDB" id="A0AAN9R9T4"/>
<feature type="domain" description="Disease resistance protein RPS4B/Roq1-like leucine-rich repeats" evidence="2">
    <location>
        <begin position="2"/>
        <end position="79"/>
    </location>
</feature>
<accession>A0AAN9R9T4</accession>
<sequence>MLTSLETLYLRWCVSLETFPEVLGKMEKIRTIYLDDTAIEKLPFSIGNFVGLELLFLKGGERLDQLAGSISIMRNVKVLMGYGHGAYQTFEEELSSEVSPRAMVIGGHDRYLDVCYAYISPNNAIQVCSPNPIMHSYFHLLFQELRTGEEDRLCFLRESSIHFSFRNKFPKIALCCSISLPFMKSVAVLNLKLRLVINDSMQLSAVCNFIERGWNTILWCDLEGKVERVF</sequence>
<evidence type="ECO:0000313" key="4">
    <source>
        <dbReference type="Proteomes" id="UP001374584"/>
    </source>
</evidence>
<evidence type="ECO:0000259" key="2">
    <source>
        <dbReference type="Pfam" id="PF23286"/>
    </source>
</evidence>
<evidence type="ECO:0000313" key="3">
    <source>
        <dbReference type="EMBL" id="KAK7364506.1"/>
    </source>
</evidence>
<keyword evidence="1" id="KW-0611">Plant defense</keyword>
<dbReference type="SUPFAM" id="SSF52058">
    <property type="entry name" value="L domain-like"/>
    <property type="match status" value="1"/>
</dbReference>
<dbReference type="Gene3D" id="3.80.10.10">
    <property type="entry name" value="Ribonuclease Inhibitor"/>
    <property type="match status" value="1"/>
</dbReference>
<dbReference type="Proteomes" id="UP001374584">
    <property type="component" value="Unassembled WGS sequence"/>
</dbReference>
<dbReference type="Pfam" id="PF23286">
    <property type="entry name" value="LRR_13"/>
    <property type="match status" value="1"/>
</dbReference>
<reference evidence="3 4" key="1">
    <citation type="submission" date="2024-01" db="EMBL/GenBank/DDBJ databases">
        <title>The genomes of 5 underutilized Papilionoideae crops provide insights into root nodulation and disease resistanc.</title>
        <authorList>
            <person name="Jiang F."/>
        </authorList>
    </citation>
    <scope>NUCLEOTIDE SEQUENCE [LARGE SCALE GENOMIC DNA]</scope>
    <source>
        <strain evidence="3">JINMINGXINNONG_FW02</strain>
        <tissue evidence="3">Leaves</tissue>
    </source>
</reference>
<proteinExistence type="predicted"/>
<dbReference type="EMBL" id="JAYMYR010000005">
    <property type="protein sequence ID" value="KAK7364506.1"/>
    <property type="molecule type" value="Genomic_DNA"/>
</dbReference>
<gene>
    <name evidence="3" type="ORF">VNO80_13220</name>
</gene>
<comment type="caution">
    <text evidence="3">The sequence shown here is derived from an EMBL/GenBank/DDBJ whole genome shotgun (WGS) entry which is preliminary data.</text>
</comment>
<evidence type="ECO:0000256" key="1">
    <source>
        <dbReference type="ARBA" id="ARBA00022821"/>
    </source>
</evidence>
<dbReference type="InterPro" id="IPR032675">
    <property type="entry name" value="LRR_dom_sf"/>
</dbReference>
<dbReference type="InterPro" id="IPR058546">
    <property type="entry name" value="RPS4B/Roq1-like_LRR"/>
</dbReference>
<keyword evidence="4" id="KW-1185">Reference proteome</keyword>